<accession>A0AAD5DWU1</accession>
<dbReference type="EMBL" id="JADXDR010000017">
    <property type="protein sequence ID" value="KAI7845485.1"/>
    <property type="molecule type" value="Genomic_DNA"/>
</dbReference>
<dbReference type="SUPFAM" id="SSF56784">
    <property type="entry name" value="HAD-like"/>
    <property type="match status" value="1"/>
</dbReference>
<dbReference type="InterPro" id="IPR044999">
    <property type="entry name" value="CbbY-like"/>
</dbReference>
<evidence type="ECO:0000313" key="2">
    <source>
        <dbReference type="Proteomes" id="UP001205105"/>
    </source>
</evidence>
<dbReference type="Proteomes" id="UP001205105">
    <property type="component" value="Unassembled WGS sequence"/>
</dbReference>
<dbReference type="AlphaFoldDB" id="A0AAD5DWU1"/>
<reference evidence="1" key="1">
    <citation type="submission" date="2020-11" db="EMBL/GenBank/DDBJ databases">
        <title>Chlorella ohadii genome sequencing and assembly.</title>
        <authorList>
            <person name="Murik O."/>
            <person name="Treves H."/>
            <person name="Kedem I."/>
            <person name="Shotland Y."/>
            <person name="Kaplan A."/>
        </authorList>
    </citation>
    <scope>NUCLEOTIDE SEQUENCE</scope>
    <source>
        <strain evidence="1">1</strain>
    </source>
</reference>
<protein>
    <submittedName>
        <fullName evidence="1">Uncharacterized protein</fullName>
    </submittedName>
</protein>
<comment type="caution">
    <text evidence="1">The sequence shown here is derived from an EMBL/GenBank/DDBJ whole genome shotgun (WGS) entry which is preliminary data.</text>
</comment>
<proteinExistence type="predicted"/>
<keyword evidence="2" id="KW-1185">Reference proteome</keyword>
<dbReference type="PANTHER" id="PTHR42896:SF4">
    <property type="entry name" value="OS08G0485900 PROTEIN"/>
    <property type="match status" value="1"/>
</dbReference>
<dbReference type="Pfam" id="PF00702">
    <property type="entry name" value="Hydrolase"/>
    <property type="match status" value="1"/>
</dbReference>
<dbReference type="Gene3D" id="1.10.150.240">
    <property type="entry name" value="Putative phosphatase, domain 2"/>
    <property type="match status" value="1"/>
</dbReference>
<organism evidence="1 2">
    <name type="scientific">Chlorella ohadii</name>
    <dbReference type="NCBI Taxonomy" id="2649997"/>
    <lineage>
        <taxon>Eukaryota</taxon>
        <taxon>Viridiplantae</taxon>
        <taxon>Chlorophyta</taxon>
        <taxon>core chlorophytes</taxon>
        <taxon>Trebouxiophyceae</taxon>
        <taxon>Chlorellales</taxon>
        <taxon>Chlorellaceae</taxon>
        <taxon>Chlorella clade</taxon>
        <taxon>Chlorella</taxon>
    </lineage>
</organism>
<dbReference type="Pfam" id="PF13419">
    <property type="entry name" value="HAD_2"/>
    <property type="match status" value="1"/>
</dbReference>
<dbReference type="PANTHER" id="PTHR42896">
    <property type="entry name" value="XYLULOSE-1,5-BISPHOSPHATE (XUBP) PHOSPHATASE"/>
    <property type="match status" value="1"/>
</dbReference>
<dbReference type="InterPro" id="IPR023214">
    <property type="entry name" value="HAD_sf"/>
</dbReference>
<evidence type="ECO:0000313" key="1">
    <source>
        <dbReference type="EMBL" id="KAI7845485.1"/>
    </source>
</evidence>
<dbReference type="InterPro" id="IPR006439">
    <property type="entry name" value="HAD-SF_hydro_IA"/>
</dbReference>
<gene>
    <name evidence="1" type="ORF">COHA_001032</name>
</gene>
<dbReference type="NCBIfam" id="TIGR01509">
    <property type="entry name" value="HAD-SF-IA-v3"/>
    <property type="match status" value="1"/>
</dbReference>
<sequence length="231" mass="24052">MRHYFGLNGWPTSSVLGGRAPADEAEQTQLIDALQDWKTEKYKDIIGSGEVSARPGVVRLMSEAQAAGVPVAVCSAATKSAVEFVLGSLLGQERFGGLDLFMAGDDVKEKKPDPTIYKVPNLKGVLDLFMAGNDMKEKQPDPTIYKVAAQRLGVDPAACLVVEDSTIGLAAALGAGMRCVVTYTNSTRSQDFAGADAVVASLDGVSFADLAAGKLAGRDDRVAAAAAAASQ</sequence>
<dbReference type="GO" id="GO:0016787">
    <property type="term" value="F:hydrolase activity"/>
    <property type="evidence" value="ECO:0007669"/>
    <property type="project" value="InterPro"/>
</dbReference>
<dbReference type="InterPro" id="IPR041492">
    <property type="entry name" value="HAD_2"/>
</dbReference>
<name>A0AAD5DWU1_9CHLO</name>
<dbReference type="InterPro" id="IPR036412">
    <property type="entry name" value="HAD-like_sf"/>
</dbReference>
<dbReference type="Gene3D" id="3.40.50.1000">
    <property type="entry name" value="HAD superfamily/HAD-like"/>
    <property type="match status" value="2"/>
</dbReference>
<dbReference type="InterPro" id="IPR023198">
    <property type="entry name" value="PGP-like_dom2"/>
</dbReference>